<dbReference type="Gene3D" id="3.90.1150.10">
    <property type="entry name" value="Aspartate Aminotransferase, domain 1"/>
    <property type="match status" value="1"/>
</dbReference>
<feature type="compositionally biased region" description="Basic and acidic residues" evidence="1">
    <location>
        <begin position="684"/>
        <end position="697"/>
    </location>
</feature>
<dbReference type="AlphaFoldDB" id="A0A8J4D7S5"/>
<dbReference type="InterPro" id="IPR015424">
    <property type="entry name" value="PyrdxlP-dep_Trfase"/>
</dbReference>
<dbReference type="PANTHER" id="PTHR14237">
    <property type="entry name" value="MOLYBDOPTERIN COFACTOR SULFURASE MOSC"/>
    <property type="match status" value="1"/>
</dbReference>
<feature type="compositionally biased region" description="Acidic residues" evidence="1">
    <location>
        <begin position="833"/>
        <end position="848"/>
    </location>
</feature>
<feature type="compositionally biased region" description="Low complexity" evidence="1">
    <location>
        <begin position="663"/>
        <end position="681"/>
    </location>
</feature>
<evidence type="ECO:0000256" key="1">
    <source>
        <dbReference type="SAM" id="MobiDB-lite"/>
    </source>
</evidence>
<dbReference type="Proteomes" id="UP000722791">
    <property type="component" value="Unassembled WGS sequence"/>
</dbReference>
<dbReference type="SUPFAM" id="SSF141673">
    <property type="entry name" value="MOSC N-terminal domain-like"/>
    <property type="match status" value="1"/>
</dbReference>
<dbReference type="Pfam" id="PF03476">
    <property type="entry name" value="MOSC_N"/>
    <property type="match status" value="1"/>
</dbReference>
<evidence type="ECO:0000313" key="4">
    <source>
        <dbReference type="EMBL" id="GIL97407.1"/>
    </source>
</evidence>
<dbReference type="Pfam" id="PF00266">
    <property type="entry name" value="Aminotran_5"/>
    <property type="match status" value="1"/>
</dbReference>
<name>A0A8J4D7S5_9CHLO</name>
<feature type="region of interest" description="Disordered" evidence="1">
    <location>
        <begin position="731"/>
        <end position="850"/>
    </location>
</feature>
<evidence type="ECO:0008006" key="6">
    <source>
        <dbReference type="Google" id="ProtNLM"/>
    </source>
</evidence>
<organism evidence="4 5">
    <name type="scientific">Volvox reticuliferus</name>
    <dbReference type="NCBI Taxonomy" id="1737510"/>
    <lineage>
        <taxon>Eukaryota</taxon>
        <taxon>Viridiplantae</taxon>
        <taxon>Chlorophyta</taxon>
        <taxon>core chlorophytes</taxon>
        <taxon>Chlorophyceae</taxon>
        <taxon>CS clade</taxon>
        <taxon>Chlamydomonadales</taxon>
        <taxon>Volvocaceae</taxon>
        <taxon>Volvox</taxon>
    </lineage>
</organism>
<feature type="domain" description="Aminotransferase class V" evidence="2">
    <location>
        <begin position="373"/>
        <end position="504"/>
    </location>
</feature>
<dbReference type="SUPFAM" id="SSF53383">
    <property type="entry name" value="PLP-dependent transferases"/>
    <property type="match status" value="2"/>
</dbReference>
<reference evidence="4" key="1">
    <citation type="journal article" date="2021" name="Proc. Natl. Acad. Sci. U.S.A.">
        <title>Three genomes in the algal genus Volvox reveal the fate of a haploid sex-determining region after a transition to homothallism.</title>
        <authorList>
            <person name="Yamamoto K."/>
            <person name="Hamaji T."/>
            <person name="Kawai-Toyooka H."/>
            <person name="Matsuzaki R."/>
            <person name="Takahashi F."/>
            <person name="Nishimura Y."/>
            <person name="Kawachi M."/>
            <person name="Noguchi H."/>
            <person name="Minakuchi Y."/>
            <person name="Umen J.G."/>
            <person name="Toyoda A."/>
            <person name="Nozaki H."/>
        </authorList>
    </citation>
    <scope>NUCLEOTIDE SEQUENCE</scope>
    <source>
        <strain evidence="4">NIES-3785</strain>
    </source>
</reference>
<protein>
    <recommendedName>
        <fullName evidence="6">Molybdenum cofactor sulfurase</fullName>
    </recommendedName>
</protein>
<dbReference type="InterPro" id="IPR000192">
    <property type="entry name" value="Aminotrans_V_dom"/>
</dbReference>
<feature type="domain" description="Molybdenum cofactor sulfurase middle" evidence="3">
    <location>
        <begin position="859"/>
        <end position="935"/>
    </location>
</feature>
<proteinExistence type="predicted"/>
<gene>
    <name evidence="4" type="ORF">Vretimale_3043</name>
</gene>
<sequence length="1040" mass="107958">MFGTLKKLFYRWPKAETLQLGPTSAEDGVIEGSPQTLCTMGGNLDGIEQILTCQNNLGTSTSGLQRKSVDVCEHNERMEPSDFHGLLDQPNEFHSDKEDFLSVYSDDYGYDGQLELILRTEFRRLQGQAYLDYAGAALYSESQLRSSSEELIATLLCNPHSAPTSAAADAIAALRRATLELLHADGRQYEVIITSGATAALKMVAECFPWRAGASRLAHPVAVHNSVLGMRGPALAAGAAVQLVHIGGPTEASGIGTAGRHGVTTAPSGAVEDAEGTPPQLAPSYVRALGAPMTAAGAADGARAVGAGVAAGSPTWHLLALPAECNFTGDREALVDIVRHVQRYGIAGVASSSKEAEATAEDDGCGDGPGRWLVLLDAAKACATAPPDLSTVPANFVVLSYYKIFGHPTGLGALVVRKDSIGLLAAGKSYFGGGTVEVAVADQLYHVRRNGAPGLEDGTPPFTSVVAARHGFNFLHSLGGLPAVHHHSCCLARWLVARLAAMRHANGAPVAVIYGRWCAAAAAAAAAAATAGTSAVGAAVASLPDHGPTVSFNLLRPDGSWVGHAEVARLAAMHGLHLRTGCFCNPGACAQWLGLSAEDVIRHHRAGHVCWDEHDLVDGRPTGAVRVSLGAASSFTDVYALLKLVRRYFVDDGSGSGGGKVGEGTAAAPAQARPSAAAPLAHVTRGEGTGREERAGKEWQPPAQPGPLVPAAAAAAAAAAACGAAEPFMGGASTGQSQTQLLRTQPPSQGPLGEVRSPPSYWLRDSVPARHLDAVTPRPVGTQPQPRRFHPVNDSSVPDASITGPTTDALPSADGADRRAGGSRRPSVRERTDDEEEVAEEVEVEEGEGQQRGLVAASGHLSRILLYPVKSCAAQEVTAWPIGPTGLLYDREWALVDDSGKVLTLKQCPRMALIRPVVDLTRGTLNIHAPKDASLPPLELAIPRQFRRACHHPATLAVEAGPKPPGAVAAAAGSGGGASTGSETSLVAEAAAAETGARAKDSNAAVRHRNSVRLDAGLTLERVQVCGDTVCSDLVRQLHG</sequence>
<evidence type="ECO:0000313" key="5">
    <source>
        <dbReference type="Proteomes" id="UP000722791"/>
    </source>
</evidence>
<dbReference type="EMBL" id="BNCQ01000004">
    <property type="protein sequence ID" value="GIL97407.1"/>
    <property type="molecule type" value="Genomic_DNA"/>
</dbReference>
<dbReference type="PANTHER" id="PTHR14237:SF80">
    <property type="entry name" value="MOLYBDENUM COFACTOR SULFURASE"/>
    <property type="match status" value="1"/>
</dbReference>
<feature type="compositionally biased region" description="Polar residues" evidence="1">
    <location>
        <begin position="734"/>
        <end position="747"/>
    </location>
</feature>
<comment type="caution">
    <text evidence="4">The sequence shown here is derived from an EMBL/GenBank/DDBJ whole genome shotgun (WGS) entry which is preliminary data.</text>
</comment>
<dbReference type="InterPro" id="IPR005303">
    <property type="entry name" value="MOCOS_middle"/>
</dbReference>
<accession>A0A8J4D7S5</accession>
<dbReference type="Gene3D" id="3.40.640.10">
    <property type="entry name" value="Type I PLP-dependent aspartate aminotransferase-like (Major domain)"/>
    <property type="match status" value="1"/>
</dbReference>
<dbReference type="InterPro" id="IPR015421">
    <property type="entry name" value="PyrdxlP-dep_Trfase_major"/>
</dbReference>
<feature type="region of interest" description="Disordered" evidence="1">
    <location>
        <begin position="254"/>
        <end position="278"/>
    </location>
</feature>
<feature type="compositionally biased region" description="Polar residues" evidence="1">
    <location>
        <begin position="793"/>
        <end position="806"/>
    </location>
</feature>
<feature type="region of interest" description="Disordered" evidence="1">
    <location>
        <begin position="957"/>
        <end position="982"/>
    </location>
</feature>
<feature type="region of interest" description="Disordered" evidence="1">
    <location>
        <begin position="656"/>
        <end position="710"/>
    </location>
</feature>
<dbReference type="InterPro" id="IPR015422">
    <property type="entry name" value="PyrdxlP-dep_Trfase_small"/>
</dbReference>
<evidence type="ECO:0000259" key="2">
    <source>
        <dbReference type="Pfam" id="PF00266"/>
    </source>
</evidence>
<evidence type="ECO:0000259" key="3">
    <source>
        <dbReference type="Pfam" id="PF03476"/>
    </source>
</evidence>